<dbReference type="PIRSF" id="PIRSF000862">
    <property type="entry name" value="Steryl_ester_lip"/>
    <property type="match status" value="1"/>
</dbReference>
<dbReference type="Pfam" id="PF04083">
    <property type="entry name" value="Abhydro_lipase"/>
    <property type="match status" value="1"/>
</dbReference>
<feature type="active site" description="Charge relay system" evidence="8">
    <location>
        <position position="358"/>
    </location>
</feature>
<keyword evidence="3 7" id="KW-0378">Hydrolase</keyword>
<dbReference type="AlphaFoldDB" id="A0AAU9UUV8"/>
<keyword evidence="4 7" id="KW-0442">Lipid degradation</keyword>
<feature type="chain" id="PRO_5043370174" description="Lipase" evidence="9">
    <location>
        <begin position="21"/>
        <end position="389"/>
    </location>
</feature>
<feature type="active site" description="Charge relay system" evidence="8">
    <location>
        <position position="328"/>
    </location>
</feature>
<accession>A0AAU9UUV8</accession>
<comment type="similarity">
    <text evidence="1 7">Belongs to the AB hydrolase superfamily. Lipase family.</text>
</comment>
<feature type="signal peptide" evidence="9">
    <location>
        <begin position="1"/>
        <end position="20"/>
    </location>
</feature>
<dbReference type="InterPro" id="IPR029058">
    <property type="entry name" value="AB_hydrolase_fold"/>
</dbReference>
<gene>
    <name evidence="11" type="ORF">EEDITHA_LOCUS17468</name>
</gene>
<evidence type="ECO:0000256" key="8">
    <source>
        <dbReference type="PIRSR" id="PIRSR000862-1"/>
    </source>
</evidence>
<feature type="active site" description="Nucleophile" evidence="8">
    <location>
        <position position="168"/>
    </location>
</feature>
<evidence type="ECO:0000256" key="6">
    <source>
        <dbReference type="ARBA" id="ARBA00023180"/>
    </source>
</evidence>
<dbReference type="PANTHER" id="PTHR11005">
    <property type="entry name" value="LYSOSOMAL ACID LIPASE-RELATED"/>
    <property type="match status" value="1"/>
</dbReference>
<sequence>MLKIVTSVIILICAFNGLAAHRRFNVEQRIAKDGYYSESHTLMTTDGYILEVHRIPFRRFETAQNAVKISKPVVFLMHGLQGSSLSYTFLGPGSSLAYLLAENGYDVWMGNARGGLNSRRHVTLDPSKDGEKFFDYSFEDIGLKDVPEMIDYILKVTRQSKLDYIGHSQGGTAFFVMNSIRPEYNEKIKSAHLLAGVGYMEHFPNRILNAIAISTNLLYSIAVNEGILEILGPRDSSNFNQEISTSPQFGLLGILLEAISSIFKAFELVTPASIKQYAHFGQNIAAKSFNRWHYGAIENLSRYGSFTPPPYDISKITINTTMHYTVNDNLLDERDVLKMASVMPNAAARKISRETYTHHDFVLARDSKELLYNYILEELNKNRKDECNI</sequence>
<reference evidence="11" key="1">
    <citation type="submission" date="2022-03" db="EMBL/GenBank/DDBJ databases">
        <authorList>
            <person name="Tunstrom K."/>
        </authorList>
    </citation>
    <scope>NUCLEOTIDE SEQUENCE</scope>
</reference>
<protein>
    <recommendedName>
        <fullName evidence="7">Lipase</fullName>
    </recommendedName>
</protein>
<organism evidence="11 12">
    <name type="scientific">Euphydryas editha</name>
    <name type="common">Edith's checkerspot</name>
    <dbReference type="NCBI Taxonomy" id="104508"/>
    <lineage>
        <taxon>Eukaryota</taxon>
        <taxon>Metazoa</taxon>
        <taxon>Ecdysozoa</taxon>
        <taxon>Arthropoda</taxon>
        <taxon>Hexapoda</taxon>
        <taxon>Insecta</taxon>
        <taxon>Pterygota</taxon>
        <taxon>Neoptera</taxon>
        <taxon>Endopterygota</taxon>
        <taxon>Lepidoptera</taxon>
        <taxon>Glossata</taxon>
        <taxon>Ditrysia</taxon>
        <taxon>Papilionoidea</taxon>
        <taxon>Nymphalidae</taxon>
        <taxon>Nymphalinae</taxon>
        <taxon>Euphydryas</taxon>
    </lineage>
</organism>
<dbReference type="Gene3D" id="3.40.50.1820">
    <property type="entry name" value="alpha/beta hydrolase"/>
    <property type="match status" value="1"/>
</dbReference>
<keyword evidence="12" id="KW-1185">Reference proteome</keyword>
<name>A0AAU9UUV8_EUPED</name>
<evidence type="ECO:0000259" key="10">
    <source>
        <dbReference type="Pfam" id="PF04083"/>
    </source>
</evidence>
<dbReference type="EMBL" id="CAKOGL010000025">
    <property type="protein sequence ID" value="CAH2102897.1"/>
    <property type="molecule type" value="Genomic_DNA"/>
</dbReference>
<evidence type="ECO:0000256" key="1">
    <source>
        <dbReference type="ARBA" id="ARBA00010701"/>
    </source>
</evidence>
<dbReference type="Proteomes" id="UP001153954">
    <property type="component" value="Unassembled WGS sequence"/>
</dbReference>
<evidence type="ECO:0000313" key="11">
    <source>
        <dbReference type="EMBL" id="CAH2102897.1"/>
    </source>
</evidence>
<proteinExistence type="inferred from homology"/>
<evidence type="ECO:0000256" key="2">
    <source>
        <dbReference type="ARBA" id="ARBA00022729"/>
    </source>
</evidence>
<feature type="domain" description="Partial AB-hydrolase lipase" evidence="10">
    <location>
        <begin position="27"/>
        <end position="87"/>
    </location>
</feature>
<evidence type="ECO:0000313" key="12">
    <source>
        <dbReference type="Proteomes" id="UP001153954"/>
    </source>
</evidence>
<evidence type="ECO:0000256" key="4">
    <source>
        <dbReference type="ARBA" id="ARBA00022963"/>
    </source>
</evidence>
<dbReference type="SUPFAM" id="SSF53474">
    <property type="entry name" value="alpha/beta-Hydrolases"/>
    <property type="match status" value="1"/>
</dbReference>
<dbReference type="GO" id="GO:0016788">
    <property type="term" value="F:hydrolase activity, acting on ester bonds"/>
    <property type="evidence" value="ECO:0007669"/>
    <property type="project" value="InterPro"/>
</dbReference>
<dbReference type="InterPro" id="IPR006693">
    <property type="entry name" value="AB_hydrolase_lipase"/>
</dbReference>
<comment type="caution">
    <text evidence="11">The sequence shown here is derived from an EMBL/GenBank/DDBJ whole genome shotgun (WGS) entry which is preliminary data.</text>
</comment>
<dbReference type="InterPro" id="IPR025483">
    <property type="entry name" value="Lipase_euk"/>
</dbReference>
<keyword evidence="5" id="KW-0443">Lipid metabolism</keyword>
<dbReference type="GO" id="GO:0016042">
    <property type="term" value="P:lipid catabolic process"/>
    <property type="evidence" value="ECO:0007669"/>
    <property type="project" value="UniProtKB-KW"/>
</dbReference>
<evidence type="ECO:0000256" key="3">
    <source>
        <dbReference type="ARBA" id="ARBA00022801"/>
    </source>
</evidence>
<evidence type="ECO:0000256" key="9">
    <source>
        <dbReference type="SAM" id="SignalP"/>
    </source>
</evidence>
<keyword evidence="2 9" id="KW-0732">Signal</keyword>
<keyword evidence="6" id="KW-0325">Glycoprotein</keyword>
<evidence type="ECO:0000256" key="5">
    <source>
        <dbReference type="ARBA" id="ARBA00023098"/>
    </source>
</evidence>
<dbReference type="FunFam" id="3.40.50.1820:FF:000057">
    <property type="entry name" value="Lipase"/>
    <property type="match status" value="1"/>
</dbReference>
<evidence type="ECO:0000256" key="7">
    <source>
        <dbReference type="PIRNR" id="PIRNR000862"/>
    </source>
</evidence>